<reference evidence="2 3" key="1">
    <citation type="journal article" date="2019" name="Int. J. Syst. Evol. Microbiol.">
        <title>The Global Catalogue of Microorganisms (GCM) 10K type strain sequencing project: providing services to taxonomists for standard genome sequencing and annotation.</title>
        <authorList>
            <consortium name="The Broad Institute Genomics Platform"/>
            <consortium name="The Broad Institute Genome Sequencing Center for Infectious Disease"/>
            <person name="Wu L."/>
            <person name="Ma J."/>
        </authorList>
    </citation>
    <scope>NUCLEOTIDE SEQUENCE [LARGE SCALE GENOMIC DNA]</scope>
    <source>
        <strain evidence="2 3">JCM 13518</strain>
    </source>
</reference>
<name>A0ABN2JHE1_9ACTN</name>
<feature type="transmembrane region" description="Helical" evidence="1">
    <location>
        <begin position="72"/>
        <end position="96"/>
    </location>
</feature>
<keyword evidence="1" id="KW-0472">Membrane</keyword>
<dbReference type="PANTHER" id="PTHR30188">
    <property type="entry name" value="ABC TRANSPORTER PERMEASE PROTEIN-RELATED"/>
    <property type="match status" value="1"/>
</dbReference>
<dbReference type="Pfam" id="PF02405">
    <property type="entry name" value="MlaE"/>
    <property type="match status" value="1"/>
</dbReference>
<dbReference type="RefSeq" id="WP_344197304.1">
    <property type="nucleotide sequence ID" value="NZ_BAAAME010000002.1"/>
</dbReference>
<evidence type="ECO:0000313" key="2">
    <source>
        <dbReference type="EMBL" id="GAA1727002.1"/>
    </source>
</evidence>
<evidence type="ECO:0000256" key="1">
    <source>
        <dbReference type="SAM" id="Phobius"/>
    </source>
</evidence>
<dbReference type="EMBL" id="BAAAME010000002">
    <property type="protein sequence ID" value="GAA1727002.1"/>
    <property type="molecule type" value="Genomic_DNA"/>
</dbReference>
<feature type="transmembrane region" description="Helical" evidence="1">
    <location>
        <begin position="251"/>
        <end position="270"/>
    </location>
</feature>
<comment type="caution">
    <text evidence="2">The sequence shown here is derived from an EMBL/GenBank/DDBJ whole genome shotgun (WGS) entry which is preliminary data.</text>
</comment>
<gene>
    <name evidence="2" type="ORF">GCM10009710_04570</name>
</gene>
<proteinExistence type="predicted"/>
<feature type="transmembrane region" description="Helical" evidence="1">
    <location>
        <begin position="116"/>
        <end position="140"/>
    </location>
</feature>
<feature type="transmembrane region" description="Helical" evidence="1">
    <location>
        <begin position="189"/>
        <end position="211"/>
    </location>
</feature>
<keyword evidence="3" id="KW-1185">Reference proteome</keyword>
<dbReference type="InterPro" id="IPR030802">
    <property type="entry name" value="Permease_MalE"/>
</dbReference>
<feature type="transmembrane region" description="Helical" evidence="1">
    <location>
        <begin position="161"/>
        <end position="183"/>
    </location>
</feature>
<sequence>MTLQEGARRRGMPARTVGAGRALRGKFLDGVDTFGEMVLLGLGALRYLATDVVARRFSWREFFDQAWFMTRVAFLPTVLVAIPFGIIIAIQVGAVAQQIGAVSFTGAVNGIGILRQAAPLVTSLLMAGAVGSAICAQLGAQTVREEVDAMKVMGLNPVQRIVAPRVAAAMAVGFLLNIVVAATAMLTGYVINVGGGHVSSGAYLASFISFAQPTDLVLAEGKAVIFGFLATVIAAHKGLHAKGGPKGVADAVNQCVVIAVIVLAVVNVAITQGYSMLVPARIA</sequence>
<keyword evidence="1" id="KW-1133">Transmembrane helix</keyword>
<organism evidence="2 3">
    <name type="scientific">Aeromicrobium alkaliterrae</name>
    <dbReference type="NCBI Taxonomy" id="302168"/>
    <lineage>
        <taxon>Bacteria</taxon>
        <taxon>Bacillati</taxon>
        <taxon>Actinomycetota</taxon>
        <taxon>Actinomycetes</taxon>
        <taxon>Propionibacteriales</taxon>
        <taxon>Nocardioidaceae</taxon>
        <taxon>Aeromicrobium</taxon>
    </lineage>
</organism>
<keyword evidence="1" id="KW-0812">Transmembrane</keyword>
<dbReference type="PANTHER" id="PTHR30188:SF4">
    <property type="entry name" value="PROTEIN TRIGALACTOSYLDIACYLGLYCEROL 1, CHLOROPLASTIC"/>
    <property type="match status" value="1"/>
</dbReference>
<feature type="transmembrane region" description="Helical" evidence="1">
    <location>
        <begin position="223"/>
        <end position="239"/>
    </location>
</feature>
<accession>A0ABN2JHE1</accession>
<dbReference type="Proteomes" id="UP001501057">
    <property type="component" value="Unassembled WGS sequence"/>
</dbReference>
<evidence type="ECO:0000313" key="3">
    <source>
        <dbReference type="Proteomes" id="UP001501057"/>
    </source>
</evidence>
<protein>
    <submittedName>
        <fullName evidence="2">ABC transporter permease</fullName>
    </submittedName>
</protein>